<dbReference type="EMBL" id="CAJVPI010002591">
    <property type="protein sequence ID" value="CAG8646287.1"/>
    <property type="molecule type" value="Genomic_DNA"/>
</dbReference>
<accession>A0A9N9DN84</accession>
<dbReference type="Proteomes" id="UP000789739">
    <property type="component" value="Unassembled WGS sequence"/>
</dbReference>
<proteinExistence type="predicted"/>
<evidence type="ECO:0000313" key="1">
    <source>
        <dbReference type="EMBL" id="CAG8646287.1"/>
    </source>
</evidence>
<gene>
    <name evidence="1" type="ORF">PBRASI_LOCUS10044</name>
</gene>
<name>A0A9N9DN84_9GLOM</name>
<comment type="caution">
    <text evidence="1">The sequence shown here is derived from an EMBL/GenBank/DDBJ whole genome shotgun (WGS) entry which is preliminary data.</text>
</comment>
<dbReference type="AlphaFoldDB" id="A0A9N9DN84"/>
<reference evidence="1" key="1">
    <citation type="submission" date="2021-06" db="EMBL/GenBank/DDBJ databases">
        <authorList>
            <person name="Kallberg Y."/>
            <person name="Tangrot J."/>
            <person name="Rosling A."/>
        </authorList>
    </citation>
    <scope>NUCLEOTIDE SEQUENCE</scope>
    <source>
        <strain evidence="1">BR232B</strain>
    </source>
</reference>
<keyword evidence="2" id="KW-1185">Reference proteome</keyword>
<evidence type="ECO:0000313" key="2">
    <source>
        <dbReference type="Proteomes" id="UP000789739"/>
    </source>
</evidence>
<organism evidence="1 2">
    <name type="scientific">Paraglomus brasilianum</name>
    <dbReference type="NCBI Taxonomy" id="144538"/>
    <lineage>
        <taxon>Eukaryota</taxon>
        <taxon>Fungi</taxon>
        <taxon>Fungi incertae sedis</taxon>
        <taxon>Mucoromycota</taxon>
        <taxon>Glomeromycotina</taxon>
        <taxon>Glomeromycetes</taxon>
        <taxon>Paraglomerales</taxon>
        <taxon>Paraglomeraceae</taxon>
        <taxon>Paraglomus</taxon>
    </lineage>
</organism>
<protein>
    <submittedName>
        <fullName evidence="1">8569_t:CDS:1</fullName>
    </submittedName>
</protein>
<sequence>MSLLSLPKRYSEACHKAYYTSGIAPELLTCEWMYVVIMELLEKYSSLFSLAQEQKLSQLVEEKVIEAGEVVYPPFMNKEIDWQPGVKVGEKILPEHDPGMLDNEFKNV</sequence>